<gene>
    <name evidence="9" type="ORF">CLEI1391_LOCUS7993</name>
</gene>
<comment type="similarity">
    <text evidence="1">Belongs to the NAD kinase family.</text>
</comment>
<accession>A0A7S0RHJ3</accession>
<feature type="region of interest" description="Disordered" evidence="8">
    <location>
        <begin position="430"/>
        <end position="523"/>
    </location>
</feature>
<dbReference type="Gene3D" id="2.60.200.30">
    <property type="entry name" value="Probable inorganic polyphosphate/atp-NAD kinase, domain 2"/>
    <property type="match status" value="1"/>
</dbReference>
<dbReference type="InterPro" id="IPR016064">
    <property type="entry name" value="NAD/diacylglycerol_kinase_sf"/>
</dbReference>
<dbReference type="GO" id="GO:0005524">
    <property type="term" value="F:ATP binding"/>
    <property type="evidence" value="ECO:0007669"/>
    <property type="project" value="UniProtKB-KW"/>
</dbReference>
<keyword evidence="6" id="KW-0521">NADP</keyword>
<evidence type="ECO:0000256" key="1">
    <source>
        <dbReference type="ARBA" id="ARBA00010995"/>
    </source>
</evidence>
<dbReference type="PANTHER" id="PTHR20275">
    <property type="entry name" value="NAD KINASE"/>
    <property type="match status" value="1"/>
</dbReference>
<protein>
    <submittedName>
        <fullName evidence="9">Uncharacterized protein</fullName>
    </submittedName>
</protein>
<dbReference type="Gene3D" id="3.40.50.10330">
    <property type="entry name" value="Probable inorganic polyphosphate/atp-NAD kinase, domain 1"/>
    <property type="match status" value="1"/>
</dbReference>
<keyword evidence="7" id="KW-0520">NAD</keyword>
<name>A0A7S0RHJ3_9CHLO</name>
<evidence type="ECO:0000256" key="4">
    <source>
        <dbReference type="ARBA" id="ARBA00022777"/>
    </source>
</evidence>
<dbReference type="GO" id="GO:0006741">
    <property type="term" value="P:NADP+ biosynthetic process"/>
    <property type="evidence" value="ECO:0007669"/>
    <property type="project" value="InterPro"/>
</dbReference>
<feature type="compositionally biased region" description="Low complexity" evidence="8">
    <location>
        <begin position="507"/>
        <end position="523"/>
    </location>
</feature>
<dbReference type="InterPro" id="IPR017438">
    <property type="entry name" value="ATP-NAD_kinase_N"/>
</dbReference>
<keyword evidence="3" id="KW-0547">Nucleotide-binding</keyword>
<evidence type="ECO:0000256" key="3">
    <source>
        <dbReference type="ARBA" id="ARBA00022741"/>
    </source>
</evidence>
<dbReference type="SUPFAM" id="SSF111331">
    <property type="entry name" value="NAD kinase/diacylglycerol kinase-like"/>
    <property type="match status" value="1"/>
</dbReference>
<evidence type="ECO:0000313" key="9">
    <source>
        <dbReference type="EMBL" id="CAD8677462.1"/>
    </source>
</evidence>
<dbReference type="Pfam" id="PF01513">
    <property type="entry name" value="NAD_kinase"/>
    <property type="match status" value="1"/>
</dbReference>
<proteinExistence type="inferred from homology"/>
<dbReference type="InterPro" id="IPR017437">
    <property type="entry name" value="ATP-NAD_kinase_PpnK-typ_C"/>
</dbReference>
<dbReference type="EMBL" id="HBFB01014224">
    <property type="protein sequence ID" value="CAD8677462.1"/>
    <property type="molecule type" value="Transcribed_RNA"/>
</dbReference>
<dbReference type="PANTHER" id="PTHR20275:SF6">
    <property type="entry name" value="NAD KINASE 2, CHLOROPLASTIC"/>
    <property type="match status" value="1"/>
</dbReference>
<keyword evidence="4" id="KW-0418">Kinase</keyword>
<keyword evidence="5" id="KW-0067">ATP-binding</keyword>
<keyword evidence="2" id="KW-0808">Transferase</keyword>
<dbReference type="Pfam" id="PF20143">
    <property type="entry name" value="NAD_kinase_C"/>
    <property type="match status" value="1"/>
</dbReference>
<feature type="compositionally biased region" description="Low complexity" evidence="8">
    <location>
        <begin position="446"/>
        <end position="472"/>
    </location>
</feature>
<evidence type="ECO:0000256" key="7">
    <source>
        <dbReference type="ARBA" id="ARBA00023027"/>
    </source>
</evidence>
<dbReference type="AlphaFoldDB" id="A0A7S0RHJ3"/>
<evidence type="ECO:0000256" key="6">
    <source>
        <dbReference type="ARBA" id="ARBA00022857"/>
    </source>
</evidence>
<dbReference type="HAMAP" id="MF_00361">
    <property type="entry name" value="NAD_kinase"/>
    <property type="match status" value="1"/>
</dbReference>
<evidence type="ECO:0000256" key="8">
    <source>
        <dbReference type="SAM" id="MobiDB-lite"/>
    </source>
</evidence>
<dbReference type="GO" id="GO:0003951">
    <property type="term" value="F:NAD+ kinase activity"/>
    <property type="evidence" value="ECO:0007669"/>
    <property type="project" value="InterPro"/>
</dbReference>
<sequence length="523" mass="56271">MHVCNMTLPTQTPRVPCRSCASGLSGIANRLPVLLQSCRHIHSNNDGPSTSYTIPSCPVDKRVPWNARRSVKVASSQHQQGLVGFSSRDEDIACGWDGCDGWDPSGTLIRGAAVKYADPAALRLRRRAMITWEPGKPESVLMIKKPGNAAASARMREIAMWLSHKGLRVYLERPVVQSELPQFEAYNPATHAPDFCITLGGDGTVLHLASLFEADEPLPPVMSFAMGTLGFLTPFDVHDFESHLTRVLRADFDHPLMCTLRTRKKCDVRHEGKLVATHNVLNEVVIDRGAFPGAVMLELFTDGHYVTNIEADGLIVSTPSGSTAYSMSAGGPMVAPSVPCTILTPIAPLSLSFRPLVIPESSDIVIHLPAYARSYARVSFDGKRPMRMRRDCSLTVTTSLCPLPMVNIGTLDTDWYEGITHKLMWNQTIRQPPSLPEGVPARKARATAASSTDEDTTTTSSDGSSNGSNGSSSNGGSGSRKGKRLGRNSAVATVVGRAQGNGVQQGAAEASAPRAAAPEEYSQ</sequence>
<dbReference type="GO" id="GO:0019674">
    <property type="term" value="P:NAD+ metabolic process"/>
    <property type="evidence" value="ECO:0007669"/>
    <property type="project" value="InterPro"/>
</dbReference>
<dbReference type="FunFam" id="2.60.200.30:FF:000009">
    <property type="entry name" value="Poly(P)/ATP NAD kinase"/>
    <property type="match status" value="1"/>
</dbReference>
<evidence type="ECO:0000256" key="2">
    <source>
        <dbReference type="ARBA" id="ARBA00022679"/>
    </source>
</evidence>
<reference evidence="9" key="1">
    <citation type="submission" date="2021-01" db="EMBL/GenBank/DDBJ databases">
        <authorList>
            <person name="Corre E."/>
            <person name="Pelletier E."/>
            <person name="Niang G."/>
            <person name="Scheremetjew M."/>
            <person name="Finn R."/>
            <person name="Kale V."/>
            <person name="Holt S."/>
            <person name="Cochrane G."/>
            <person name="Meng A."/>
            <person name="Brown T."/>
            <person name="Cohen L."/>
        </authorList>
    </citation>
    <scope>NUCLEOTIDE SEQUENCE</scope>
    <source>
        <strain evidence="9">SAG 11-49</strain>
    </source>
</reference>
<dbReference type="InterPro" id="IPR002504">
    <property type="entry name" value="NADK"/>
</dbReference>
<evidence type="ECO:0000256" key="5">
    <source>
        <dbReference type="ARBA" id="ARBA00022840"/>
    </source>
</evidence>
<organism evidence="9">
    <name type="scientific">Chlamydomonas leiostraca</name>
    <dbReference type="NCBI Taxonomy" id="1034604"/>
    <lineage>
        <taxon>Eukaryota</taxon>
        <taxon>Viridiplantae</taxon>
        <taxon>Chlorophyta</taxon>
        <taxon>core chlorophytes</taxon>
        <taxon>Chlorophyceae</taxon>
        <taxon>CS clade</taxon>
        <taxon>Chlamydomonadales</taxon>
        <taxon>Chlamydomonadaceae</taxon>
        <taxon>Chlamydomonas</taxon>
    </lineage>
</organism>